<protein>
    <submittedName>
        <fullName evidence="2">Uncharacterized protein</fullName>
    </submittedName>
</protein>
<dbReference type="EMBL" id="MVBN01000002">
    <property type="protein sequence ID" value="OOK80669.1"/>
    <property type="molecule type" value="Genomic_DNA"/>
</dbReference>
<sequence length="45" mass="4903">MVSLSMGIGRVWGLRQWPGADRADLKPPDDTPGVAAGRHGLTRRF</sequence>
<name>A0A1V3XNA3_MYCKA</name>
<proteinExistence type="predicted"/>
<dbReference type="AlphaFoldDB" id="A0A1V3XNA3"/>
<dbReference type="Proteomes" id="UP000188532">
    <property type="component" value="Unassembled WGS sequence"/>
</dbReference>
<gene>
    <name evidence="2" type="ORF">BZL29_1671</name>
</gene>
<evidence type="ECO:0000313" key="3">
    <source>
        <dbReference type="Proteomes" id="UP000188532"/>
    </source>
</evidence>
<feature type="region of interest" description="Disordered" evidence="1">
    <location>
        <begin position="21"/>
        <end position="45"/>
    </location>
</feature>
<comment type="caution">
    <text evidence="2">The sequence shown here is derived from an EMBL/GenBank/DDBJ whole genome shotgun (WGS) entry which is preliminary data.</text>
</comment>
<evidence type="ECO:0000313" key="2">
    <source>
        <dbReference type="EMBL" id="OOK80669.1"/>
    </source>
</evidence>
<reference evidence="2 3" key="1">
    <citation type="submission" date="2017-02" db="EMBL/GenBank/DDBJ databases">
        <title>Complete genome sequences of Mycobacterium kansasii strains isolated from rhesus macaques.</title>
        <authorList>
            <person name="Panda A."/>
            <person name="Nagaraj S."/>
            <person name="Zhao X."/>
            <person name="Tettelin H."/>
            <person name="Detolla L.J."/>
        </authorList>
    </citation>
    <scope>NUCLEOTIDE SEQUENCE [LARGE SCALE GENOMIC DNA]</scope>
    <source>
        <strain evidence="2 3">11-3469</strain>
    </source>
</reference>
<organism evidence="2 3">
    <name type="scientific">Mycobacterium kansasii</name>
    <dbReference type="NCBI Taxonomy" id="1768"/>
    <lineage>
        <taxon>Bacteria</taxon>
        <taxon>Bacillati</taxon>
        <taxon>Actinomycetota</taxon>
        <taxon>Actinomycetes</taxon>
        <taxon>Mycobacteriales</taxon>
        <taxon>Mycobacteriaceae</taxon>
        <taxon>Mycobacterium</taxon>
    </lineage>
</organism>
<accession>A0A1V3XNA3</accession>
<evidence type="ECO:0000256" key="1">
    <source>
        <dbReference type="SAM" id="MobiDB-lite"/>
    </source>
</evidence>